<dbReference type="HOGENOM" id="CLU_027389_2_3_11"/>
<reference evidence="2" key="1">
    <citation type="submission" date="2009-09" db="EMBL/GenBank/DDBJ databases">
        <title>The complete genome of Kribbella flavida DSM 17836.</title>
        <authorList>
            <consortium name="US DOE Joint Genome Institute (JGI-PGF)"/>
            <person name="Lucas S."/>
            <person name="Copeland A."/>
            <person name="Lapidus A."/>
            <person name="Glavina del Rio T."/>
            <person name="Dalin E."/>
            <person name="Tice H."/>
            <person name="Bruce D."/>
            <person name="Goodwin L."/>
            <person name="Pitluck S."/>
            <person name="Kyrpides N."/>
            <person name="Mavromatis K."/>
            <person name="Ivanova N."/>
            <person name="Saunders E."/>
            <person name="Brettin T."/>
            <person name="Detter J.C."/>
            <person name="Han C."/>
            <person name="Larimer F."/>
            <person name="Land M."/>
            <person name="Hauser L."/>
            <person name="Markowitz V."/>
            <person name="Cheng J.-F."/>
            <person name="Hugenholtz P."/>
            <person name="Woyke T."/>
            <person name="Wu D."/>
            <person name="Pukall R."/>
            <person name="Klenk H.-P."/>
            <person name="Eisen J.A."/>
        </authorList>
    </citation>
    <scope>NUCLEOTIDE SEQUENCE [LARGE SCALE GENOMIC DNA]</scope>
    <source>
        <strain evidence="2">DSM 17836 / JCM 10339 / NBRC 14399</strain>
    </source>
</reference>
<dbReference type="KEGG" id="kfl:Kfla_1869"/>
<dbReference type="Proteomes" id="UP000007967">
    <property type="component" value="Chromosome"/>
</dbReference>
<gene>
    <name evidence="1" type="ordered locus">Kfla_1869</name>
</gene>
<dbReference type="AlphaFoldDB" id="D2PPK1"/>
<dbReference type="RefSeq" id="WP_012919519.1">
    <property type="nucleotide sequence ID" value="NC_013729.1"/>
</dbReference>
<dbReference type="OrthoDB" id="9780430at2"/>
<dbReference type="SUPFAM" id="SSF51621">
    <property type="entry name" value="Phosphoenolpyruvate/pyruvate domain"/>
    <property type="match status" value="1"/>
</dbReference>
<organism evidence="1 2">
    <name type="scientific">Kribbella flavida (strain DSM 17836 / JCM 10339 / NBRC 14399)</name>
    <dbReference type="NCBI Taxonomy" id="479435"/>
    <lineage>
        <taxon>Bacteria</taxon>
        <taxon>Bacillati</taxon>
        <taxon>Actinomycetota</taxon>
        <taxon>Actinomycetes</taxon>
        <taxon>Propionibacteriales</taxon>
        <taxon>Kribbellaceae</taxon>
        <taxon>Kribbella</taxon>
    </lineage>
</organism>
<dbReference type="PANTHER" id="PTHR42905:SF16">
    <property type="entry name" value="CARBOXYPHOSPHONOENOLPYRUVATE PHOSPHONOMUTASE-LIKE PROTEIN (AFU_ORTHOLOGUE AFUA_5G07230)"/>
    <property type="match status" value="1"/>
</dbReference>
<dbReference type="InterPro" id="IPR039556">
    <property type="entry name" value="ICL/PEPM"/>
</dbReference>
<dbReference type="STRING" id="479435.Kfla_1869"/>
<keyword evidence="2" id="KW-1185">Reference proteome</keyword>
<dbReference type="GO" id="GO:0003824">
    <property type="term" value="F:catalytic activity"/>
    <property type="evidence" value="ECO:0007669"/>
    <property type="project" value="InterPro"/>
</dbReference>
<protein>
    <submittedName>
        <fullName evidence="1">PEP phosphonomutase</fullName>
    </submittedName>
</protein>
<dbReference type="InterPro" id="IPR015813">
    <property type="entry name" value="Pyrv/PenolPyrv_kinase-like_dom"/>
</dbReference>
<accession>D2PPK1</accession>
<sequence>MTLQDKASALRALDPLVLPNAWDAASAVVIAEAGAPAIATTSGGVAWSLGRPDGQALTRAEMVEQVRRIVAAVDVPVTADIEGGYGPRPDDVAKTITAVVDAGAVGVNLEDSVAPGGPLFPTLDQVARVAAARSAAVEAGLPELLINARTDVFLFGVGAPEGRLDEVLAHASAYGEAGADSLFVPGLVELDVVAELVRRSPLPVNLMAGPGAPKVAEFLALGVRRVSVGTSVAQAAYSVALRAARELLAHGTYTELDDAADFGTLNAYFSR</sequence>
<dbReference type="InterPro" id="IPR040442">
    <property type="entry name" value="Pyrv_kinase-like_dom_sf"/>
</dbReference>
<dbReference type="eggNOG" id="COG2513">
    <property type="taxonomic scope" value="Bacteria"/>
</dbReference>
<proteinExistence type="predicted"/>
<dbReference type="EMBL" id="CP001736">
    <property type="protein sequence ID" value="ADB30963.1"/>
    <property type="molecule type" value="Genomic_DNA"/>
</dbReference>
<evidence type="ECO:0000313" key="2">
    <source>
        <dbReference type="Proteomes" id="UP000007967"/>
    </source>
</evidence>
<dbReference type="CDD" id="cd00377">
    <property type="entry name" value="ICL_PEPM"/>
    <property type="match status" value="1"/>
</dbReference>
<reference evidence="1 2" key="2">
    <citation type="journal article" date="2010" name="Stand. Genomic Sci.">
        <title>Complete genome sequence of Kribbella flavida type strain (IFO 14399).</title>
        <authorList>
            <person name="Pukall R."/>
            <person name="Lapidus A."/>
            <person name="Glavina Del Rio T."/>
            <person name="Copeland A."/>
            <person name="Tice H."/>
            <person name="Cheng J.-F."/>
            <person name="Lucas S."/>
            <person name="Chen F."/>
            <person name="Nolan M."/>
            <person name="LaButti K."/>
            <person name="Pati A."/>
            <person name="Ivanova N."/>
            <person name="Mavrommatis K."/>
            <person name="Mikhailova N."/>
            <person name="Pitluck S."/>
            <person name="Bruce D."/>
            <person name="Goodwin L."/>
            <person name="Land M."/>
            <person name="Hauser L."/>
            <person name="Chang Y.-J."/>
            <person name="Jeffries C.D."/>
            <person name="Chen A."/>
            <person name="Palaniappan K."/>
            <person name="Chain P."/>
            <person name="Rohde M."/>
            <person name="Goeker M."/>
            <person name="Bristow J."/>
            <person name="Eisen J.A."/>
            <person name="Markowitz V."/>
            <person name="Hugenholtz P."/>
            <person name="Kyrpides N.C."/>
            <person name="Klenk H.-P."/>
            <person name="Brettin T."/>
        </authorList>
    </citation>
    <scope>NUCLEOTIDE SEQUENCE [LARGE SCALE GENOMIC DNA]</scope>
    <source>
        <strain evidence="2">DSM 17836 / JCM 10339 / NBRC 14399</strain>
    </source>
</reference>
<dbReference type="PANTHER" id="PTHR42905">
    <property type="entry name" value="PHOSPHOENOLPYRUVATE CARBOXYLASE"/>
    <property type="match status" value="1"/>
</dbReference>
<evidence type="ECO:0000313" key="1">
    <source>
        <dbReference type="EMBL" id="ADB30963.1"/>
    </source>
</evidence>
<dbReference type="Gene3D" id="6.10.250.2750">
    <property type="match status" value="1"/>
</dbReference>
<dbReference type="Pfam" id="PF13714">
    <property type="entry name" value="PEP_mutase"/>
    <property type="match status" value="1"/>
</dbReference>
<name>D2PPK1_KRIFD</name>
<dbReference type="Gene3D" id="3.20.20.60">
    <property type="entry name" value="Phosphoenolpyruvate-binding domains"/>
    <property type="match status" value="1"/>
</dbReference>